<evidence type="ECO:0008006" key="4">
    <source>
        <dbReference type="Google" id="ProtNLM"/>
    </source>
</evidence>
<evidence type="ECO:0000256" key="1">
    <source>
        <dbReference type="SAM" id="MobiDB-lite"/>
    </source>
</evidence>
<feature type="region of interest" description="Disordered" evidence="1">
    <location>
        <begin position="84"/>
        <end position="118"/>
    </location>
</feature>
<reference evidence="2" key="1">
    <citation type="submission" date="2024-05" db="EMBL/GenBank/DDBJ databases">
        <title>30 novel species of actinomycetes from the DSMZ collection.</title>
        <authorList>
            <person name="Nouioui I."/>
        </authorList>
    </citation>
    <scope>NUCLEOTIDE SEQUENCE</scope>
    <source>
        <strain evidence="2">DSM 40712</strain>
    </source>
</reference>
<organism evidence="2 3">
    <name type="scientific">Streptomyces lancefieldiae</name>
    <dbReference type="NCBI Taxonomy" id="3075520"/>
    <lineage>
        <taxon>Bacteria</taxon>
        <taxon>Bacillati</taxon>
        <taxon>Actinomycetota</taxon>
        <taxon>Actinomycetes</taxon>
        <taxon>Kitasatosporales</taxon>
        <taxon>Streptomycetaceae</taxon>
        <taxon>Streptomyces</taxon>
    </lineage>
</organism>
<protein>
    <recommendedName>
        <fullName evidence="4">Secreted protein</fullName>
    </recommendedName>
</protein>
<dbReference type="EMBL" id="JAVRFH010000004">
    <property type="protein sequence ID" value="MDT0609834.1"/>
    <property type="molecule type" value="Genomic_DNA"/>
</dbReference>
<dbReference type="RefSeq" id="WP_311571375.1">
    <property type="nucleotide sequence ID" value="NZ_JAVRFH010000004.1"/>
</dbReference>
<accession>A0ABU3AI20</accession>
<name>A0ABU3AI20_9ACTN</name>
<evidence type="ECO:0000313" key="3">
    <source>
        <dbReference type="Proteomes" id="UP001180724"/>
    </source>
</evidence>
<evidence type="ECO:0000313" key="2">
    <source>
        <dbReference type="EMBL" id="MDT0609834.1"/>
    </source>
</evidence>
<feature type="compositionally biased region" description="Pro residues" evidence="1">
    <location>
        <begin position="101"/>
        <end position="111"/>
    </location>
</feature>
<sequence>MSPVPPAATVRAARTGRRGAWLRALVLLLALLVPCTHVTAQAPSAAAVGSGGAGGAAGEYDHLETVARAPARVARRVLVPPPLPPFPAAARRAHGSRALTPPVPTGPPPSPRSVVLRC</sequence>
<keyword evidence="3" id="KW-1185">Reference proteome</keyword>
<dbReference type="Proteomes" id="UP001180724">
    <property type="component" value="Unassembled WGS sequence"/>
</dbReference>
<gene>
    <name evidence="2" type="ORF">RM812_06260</name>
</gene>
<comment type="caution">
    <text evidence="2">The sequence shown here is derived from an EMBL/GenBank/DDBJ whole genome shotgun (WGS) entry which is preliminary data.</text>
</comment>
<proteinExistence type="predicted"/>